<protein>
    <submittedName>
        <fullName evidence="1">Uncharacterized protein</fullName>
    </submittedName>
</protein>
<dbReference type="RefSeq" id="WP_249481200.1">
    <property type="nucleotide sequence ID" value="NZ_CP097219.1"/>
</dbReference>
<evidence type="ECO:0000313" key="2">
    <source>
        <dbReference type="Proteomes" id="UP001055868"/>
    </source>
</evidence>
<gene>
    <name evidence="1" type="ORF">M4486_19495</name>
</gene>
<sequence length="200" mass="21856">MTYYLTDADAVLLREALQGIPDWTAGAEGDLRAARLIAPDLLALDPQWRPGARARERAAAAARAASAATRPGAAAYELVEFSEAGTISRILEEAAHSEQAWAWEAAGTGDPDDTPGRLDKATHLRRLAWLIRRFYDEDPTEGQVLVYLGREYDIAREESPGGSPRRLRLAATMRALLEEAEPTSGTPLPYKTMDGALHYP</sequence>
<proteinExistence type="predicted"/>
<organism evidence="1 2">
    <name type="scientific">Brachybacterium kimchii</name>
    <dbReference type="NCBI Taxonomy" id="2942909"/>
    <lineage>
        <taxon>Bacteria</taxon>
        <taxon>Bacillati</taxon>
        <taxon>Actinomycetota</taxon>
        <taxon>Actinomycetes</taxon>
        <taxon>Micrococcales</taxon>
        <taxon>Dermabacteraceae</taxon>
        <taxon>Brachybacterium</taxon>
    </lineage>
</organism>
<evidence type="ECO:0000313" key="1">
    <source>
        <dbReference type="EMBL" id="UQN31776.1"/>
    </source>
</evidence>
<accession>A0ABY4NB56</accession>
<keyword evidence="2" id="KW-1185">Reference proteome</keyword>
<reference evidence="1" key="1">
    <citation type="submission" date="2022-05" db="EMBL/GenBank/DDBJ databases">
        <title>Genomic analysis of Brachybacterium sp. CBA3104.</title>
        <authorList>
            <person name="Roh S.W."/>
            <person name="Kim Y.B."/>
            <person name="Kim Y."/>
        </authorList>
    </citation>
    <scope>NUCLEOTIDE SEQUENCE</scope>
    <source>
        <strain evidence="1">CBA3104</strain>
        <plasmid evidence="1">pCBA3104-01</plasmid>
    </source>
</reference>
<keyword evidence="1" id="KW-0614">Plasmid</keyword>
<dbReference type="EMBL" id="CP097219">
    <property type="protein sequence ID" value="UQN31776.1"/>
    <property type="molecule type" value="Genomic_DNA"/>
</dbReference>
<name>A0ABY4NB56_9MICO</name>
<geneLocation type="plasmid" evidence="1 2">
    <name>pCBA3104-01</name>
</geneLocation>
<dbReference type="Proteomes" id="UP001055868">
    <property type="component" value="Plasmid pCBA3104-01"/>
</dbReference>